<keyword evidence="2" id="KW-0501">Molybdenum cofactor biosynthesis</keyword>
<dbReference type="SUPFAM" id="SSF55040">
    <property type="entry name" value="Molybdenum cofactor biosynthesis protein C, MoaC"/>
    <property type="match status" value="1"/>
</dbReference>
<gene>
    <name evidence="4" type="ORF">BJI69_02335</name>
</gene>
<evidence type="ECO:0000313" key="4">
    <source>
        <dbReference type="EMBL" id="APG02860.1"/>
    </source>
</evidence>
<comment type="function">
    <text evidence="3">Catalyzes the conversion of (8S)-3',8-cyclo-7,8-dihydroguanosine 5'-triphosphate to cyclic pyranopterin monophosphate (cPMP).</text>
</comment>
<evidence type="ECO:0000256" key="1">
    <source>
        <dbReference type="ARBA" id="ARBA00005046"/>
    </source>
</evidence>
<dbReference type="PANTHER" id="PTHR43764:SF1">
    <property type="entry name" value="MOLYBDOPTERIN MOLYBDOTRANSFERASE"/>
    <property type="match status" value="1"/>
</dbReference>
<dbReference type="InterPro" id="IPR001453">
    <property type="entry name" value="MoaB/Mog_dom"/>
</dbReference>
<dbReference type="KEGG" id="lrz:BJI69_02335"/>
<dbReference type="PANTHER" id="PTHR43764">
    <property type="entry name" value="MOLYBDENUM COFACTOR BIOSYNTHESIS"/>
    <property type="match status" value="1"/>
</dbReference>
<dbReference type="InterPro" id="IPR036522">
    <property type="entry name" value="MoaC_sf"/>
</dbReference>
<dbReference type="Pfam" id="PF01967">
    <property type="entry name" value="MoaC"/>
    <property type="match status" value="1"/>
</dbReference>
<dbReference type="InterPro" id="IPR051920">
    <property type="entry name" value="MPT_Adenylyltrnsfr/MoaC-Rel"/>
</dbReference>
<reference evidence="5" key="1">
    <citation type="submission" date="2016-09" db="EMBL/GenBank/DDBJ databases">
        <authorList>
            <person name="Lysoe E."/>
        </authorList>
    </citation>
    <scope>NUCLEOTIDE SEQUENCE [LARGE SCALE GENOMIC DNA]</scope>
    <source>
        <strain evidence="5">LJ96T</strain>
    </source>
</reference>
<dbReference type="SUPFAM" id="SSF53218">
    <property type="entry name" value="Molybdenum cofactor biosynthesis proteins"/>
    <property type="match status" value="1"/>
</dbReference>
<comment type="pathway">
    <text evidence="1">Cofactor biosynthesis; molybdopterin biosynthesis.</text>
</comment>
<dbReference type="PIRSF" id="PIRSF036594">
    <property type="entry name" value="MoaC_MogA"/>
    <property type="match status" value="1"/>
</dbReference>
<dbReference type="AlphaFoldDB" id="A0A0G9H970"/>
<dbReference type="InterPro" id="IPR012247">
    <property type="entry name" value="MoaC_MogA"/>
</dbReference>
<dbReference type="InterPro" id="IPR036425">
    <property type="entry name" value="MoaB/Mog-like_dom_sf"/>
</dbReference>
<name>A0A0G9H970_9GAMM</name>
<dbReference type="UniPathway" id="UPA00344"/>
<dbReference type="GO" id="GO:0006777">
    <property type="term" value="P:Mo-molybdopterin cofactor biosynthetic process"/>
    <property type="evidence" value="ECO:0007669"/>
    <property type="project" value="UniProtKB-KW"/>
</dbReference>
<proteinExistence type="predicted"/>
<dbReference type="NCBIfam" id="TIGR00581">
    <property type="entry name" value="moaC"/>
    <property type="match status" value="1"/>
</dbReference>
<dbReference type="EMBL" id="CP017480">
    <property type="protein sequence ID" value="APG02860.1"/>
    <property type="molecule type" value="Genomic_DNA"/>
</dbReference>
<dbReference type="Gene3D" id="3.40.980.10">
    <property type="entry name" value="MoaB/Mog-like domain"/>
    <property type="match status" value="1"/>
</dbReference>
<dbReference type="CDD" id="cd00886">
    <property type="entry name" value="MogA_MoaB"/>
    <property type="match status" value="1"/>
</dbReference>
<sequence length="312" mass="32870">MKDVSQKPDSLRVARATATLHAPAHCIELLRSGDTEKGDPLKTARVAGILAAKRTDELIPLCHPLPIHRAEVTYELADTSVRVIAEVQTIGPTGVEMEALTAASLAALTLYDMLKPYAEPDELHIEDCRLERKTGGKSHYKRRLSVPRSAAVVVLSDTVASGAKPDTAGVWVRDALIAANFGHVEYAVIPDDAAVLGELLGSLIAADTAMIITVGGTGLGPHDITVDTVGPMLDVEIPGIMETARAFGQQRMPFAMLSRGVAGYVRDSLILTFPGSRGGASESLAATLPGLIHLLETGRPGGQHPGGYGEAH</sequence>
<dbReference type="InterPro" id="IPR023045">
    <property type="entry name" value="MoaC"/>
</dbReference>
<keyword evidence="5" id="KW-1185">Reference proteome</keyword>
<evidence type="ECO:0000313" key="5">
    <source>
        <dbReference type="Proteomes" id="UP000182987"/>
    </source>
</evidence>
<dbReference type="STRING" id="1440763.BJI69_02335"/>
<dbReference type="NCBIfam" id="NF002947">
    <property type="entry name" value="PRK03604.1"/>
    <property type="match status" value="1"/>
</dbReference>
<dbReference type="Proteomes" id="UP000182987">
    <property type="component" value="Chromosome"/>
</dbReference>
<dbReference type="PATRIC" id="fig|1440763.5.peg.3205"/>
<evidence type="ECO:0000256" key="2">
    <source>
        <dbReference type="ARBA" id="ARBA00023150"/>
    </source>
</evidence>
<dbReference type="Pfam" id="PF00994">
    <property type="entry name" value="MoCF_biosynth"/>
    <property type="match status" value="1"/>
</dbReference>
<dbReference type="InterPro" id="IPR002820">
    <property type="entry name" value="Mopterin_CF_biosynth-C_dom"/>
</dbReference>
<evidence type="ECO:0000256" key="3">
    <source>
        <dbReference type="ARBA" id="ARBA00055087"/>
    </source>
</evidence>
<protein>
    <submittedName>
        <fullName evidence="4">Bifunctional molybdenum cofactor biosynthesis protein MoaC/MoaB</fullName>
    </submittedName>
</protein>
<dbReference type="SMART" id="SM00852">
    <property type="entry name" value="MoCF_biosynth"/>
    <property type="match status" value="1"/>
</dbReference>
<dbReference type="Gene3D" id="3.30.70.640">
    <property type="entry name" value="Molybdopterin cofactor biosynthesis C (MoaC) domain"/>
    <property type="match status" value="1"/>
</dbReference>
<accession>A0A0G9H970</accession>
<organism evidence="4 5">
    <name type="scientific">Luteibacter rhizovicinus DSM 16549</name>
    <dbReference type="NCBI Taxonomy" id="1440763"/>
    <lineage>
        <taxon>Bacteria</taxon>
        <taxon>Pseudomonadati</taxon>
        <taxon>Pseudomonadota</taxon>
        <taxon>Gammaproteobacteria</taxon>
        <taxon>Lysobacterales</taxon>
        <taxon>Rhodanobacteraceae</taxon>
        <taxon>Luteibacter</taxon>
    </lineage>
</organism>
<dbReference type="RefSeq" id="WP_046968661.1">
    <property type="nucleotide sequence ID" value="NZ_CP017480.1"/>
</dbReference>
<dbReference type="OrthoDB" id="9794429at2"/>